<protein>
    <recommendedName>
        <fullName evidence="4">Metal-binding protein</fullName>
    </recommendedName>
</protein>
<proteinExistence type="predicted"/>
<evidence type="ECO:0000313" key="2">
    <source>
        <dbReference type="EMBL" id="KZN37537.1"/>
    </source>
</evidence>
<dbReference type="Gene3D" id="3.40.30.10">
    <property type="entry name" value="Glutaredoxin"/>
    <property type="match status" value="1"/>
</dbReference>
<keyword evidence="3" id="KW-1185">Reference proteome</keyword>
<dbReference type="SUPFAM" id="SSF52833">
    <property type="entry name" value="Thioredoxin-like"/>
    <property type="match status" value="1"/>
</dbReference>
<sequence length="162" mass="18169">MRYLKLLSPIVALTYFLVFPFSTTAQQSTVSTNLKVYKTPICGCCSKWLAHLDKQGLDYTAFDLDDLSKTKKRLSILPRYQSCHTGVSEHGYIFEGHVPAKFIQQFISTPVEGAIGLSVPAMPLGSVGMEFGERFHPYQVLVLMNDGSAQIYAEVKSYEEQF</sequence>
<keyword evidence="1" id="KW-0732">Signal</keyword>
<accession>A0A161XWC5</accession>
<evidence type="ECO:0008006" key="4">
    <source>
        <dbReference type="Google" id="ProtNLM"/>
    </source>
</evidence>
<dbReference type="PATRIC" id="fig|1365250.3.peg.2547"/>
<feature type="signal peptide" evidence="1">
    <location>
        <begin position="1"/>
        <end position="27"/>
    </location>
</feature>
<gene>
    <name evidence="2" type="ORF">N475_01620</name>
</gene>
<name>A0A161XWC5_9GAMM</name>
<dbReference type="RefSeq" id="WP_063359563.1">
    <property type="nucleotide sequence ID" value="NZ_AQHB01000028.1"/>
</dbReference>
<organism evidence="2 3">
    <name type="scientific">Pseudoalteromonas luteoviolacea DSM 6061</name>
    <dbReference type="NCBI Taxonomy" id="1365250"/>
    <lineage>
        <taxon>Bacteria</taxon>
        <taxon>Pseudomonadati</taxon>
        <taxon>Pseudomonadota</taxon>
        <taxon>Gammaproteobacteria</taxon>
        <taxon>Alteromonadales</taxon>
        <taxon>Pseudoalteromonadaceae</taxon>
        <taxon>Pseudoalteromonas</taxon>
    </lineage>
</organism>
<dbReference type="AlphaFoldDB" id="A0A161XWC5"/>
<feature type="chain" id="PRO_5007829306" description="Metal-binding protein" evidence="1">
    <location>
        <begin position="28"/>
        <end position="162"/>
    </location>
</feature>
<evidence type="ECO:0000256" key="1">
    <source>
        <dbReference type="SAM" id="SignalP"/>
    </source>
</evidence>
<evidence type="ECO:0000313" key="3">
    <source>
        <dbReference type="Proteomes" id="UP000076643"/>
    </source>
</evidence>
<dbReference type="EMBL" id="AUYB01000103">
    <property type="protein sequence ID" value="KZN37537.1"/>
    <property type="molecule type" value="Genomic_DNA"/>
</dbReference>
<dbReference type="Pfam" id="PF04214">
    <property type="entry name" value="DUF411"/>
    <property type="match status" value="1"/>
</dbReference>
<comment type="caution">
    <text evidence="2">The sequence shown here is derived from an EMBL/GenBank/DDBJ whole genome shotgun (WGS) entry which is preliminary data.</text>
</comment>
<reference evidence="2 3" key="1">
    <citation type="submission" date="2013-07" db="EMBL/GenBank/DDBJ databases">
        <title>Comparative Genomic and Metabolomic Analysis of Twelve Strains of Pseudoalteromonas luteoviolacea.</title>
        <authorList>
            <person name="Vynne N.G."/>
            <person name="Mansson M."/>
            <person name="Gram L."/>
        </authorList>
    </citation>
    <scope>NUCLEOTIDE SEQUENCE [LARGE SCALE GENOMIC DNA]</scope>
    <source>
        <strain evidence="2 3">DSM 6061</strain>
    </source>
</reference>
<dbReference type="InterPro" id="IPR007332">
    <property type="entry name" value="DUF411"/>
</dbReference>
<dbReference type="Proteomes" id="UP000076643">
    <property type="component" value="Unassembled WGS sequence"/>
</dbReference>
<dbReference type="InterPro" id="IPR036249">
    <property type="entry name" value="Thioredoxin-like_sf"/>
</dbReference>